<keyword evidence="4" id="KW-1185">Reference proteome</keyword>
<feature type="region of interest" description="Disordered" evidence="1">
    <location>
        <begin position="199"/>
        <end position="231"/>
    </location>
</feature>
<keyword evidence="2" id="KW-1133">Transmembrane helix</keyword>
<gene>
    <name evidence="3" type="ORF">MSAN_00882600</name>
</gene>
<feature type="transmembrane region" description="Helical" evidence="2">
    <location>
        <begin position="14"/>
        <end position="36"/>
    </location>
</feature>
<keyword evidence="2" id="KW-0472">Membrane</keyword>
<dbReference type="OrthoDB" id="3007452at2759"/>
<name>A0A8H7D8K7_9AGAR</name>
<evidence type="ECO:0000256" key="2">
    <source>
        <dbReference type="SAM" id="Phobius"/>
    </source>
</evidence>
<dbReference type="Proteomes" id="UP000623467">
    <property type="component" value="Unassembled WGS sequence"/>
</dbReference>
<accession>A0A8H7D8K7</accession>
<feature type="transmembrane region" description="Helical" evidence="2">
    <location>
        <begin position="56"/>
        <end position="77"/>
    </location>
</feature>
<evidence type="ECO:0000313" key="3">
    <source>
        <dbReference type="EMBL" id="KAF7366264.1"/>
    </source>
</evidence>
<proteinExistence type="predicted"/>
<protein>
    <submittedName>
        <fullName evidence="3">Uncharacterized protein</fullName>
    </submittedName>
</protein>
<feature type="transmembrane region" description="Helical" evidence="2">
    <location>
        <begin position="124"/>
        <end position="143"/>
    </location>
</feature>
<sequence>MARLSAAVNAYRKALAIVSSLTTVILLVFFITPYLIEHHYPAAAPVAAAIIWVKDAIEHMLASLAAFMALILLIILVKFDVCGCRTTPSGPVALEEGTVTTPTPHAVGGTAHQFTSTVVARLPVTTKLLLIVSFIYFATWHVLRRTDIVSSERPFPENLGAALLYFCRGLTVPELVFWVWFIAEVRKNVRKELKKRRSAAATVQADSPVAQPAKVPFDEADSVDVKEKEKA</sequence>
<organism evidence="3 4">
    <name type="scientific">Mycena sanguinolenta</name>
    <dbReference type="NCBI Taxonomy" id="230812"/>
    <lineage>
        <taxon>Eukaryota</taxon>
        <taxon>Fungi</taxon>
        <taxon>Dikarya</taxon>
        <taxon>Basidiomycota</taxon>
        <taxon>Agaricomycotina</taxon>
        <taxon>Agaricomycetes</taxon>
        <taxon>Agaricomycetidae</taxon>
        <taxon>Agaricales</taxon>
        <taxon>Marasmiineae</taxon>
        <taxon>Mycenaceae</taxon>
        <taxon>Mycena</taxon>
    </lineage>
</organism>
<dbReference type="AlphaFoldDB" id="A0A8H7D8K7"/>
<dbReference type="EMBL" id="JACAZH010000006">
    <property type="protein sequence ID" value="KAF7366264.1"/>
    <property type="molecule type" value="Genomic_DNA"/>
</dbReference>
<evidence type="ECO:0000256" key="1">
    <source>
        <dbReference type="SAM" id="MobiDB-lite"/>
    </source>
</evidence>
<reference evidence="3" key="1">
    <citation type="submission" date="2020-05" db="EMBL/GenBank/DDBJ databases">
        <title>Mycena genomes resolve the evolution of fungal bioluminescence.</title>
        <authorList>
            <person name="Tsai I.J."/>
        </authorList>
    </citation>
    <scope>NUCLEOTIDE SEQUENCE</scope>
    <source>
        <strain evidence="3">160909Yilan</strain>
    </source>
</reference>
<evidence type="ECO:0000313" key="4">
    <source>
        <dbReference type="Proteomes" id="UP000623467"/>
    </source>
</evidence>
<feature type="transmembrane region" description="Helical" evidence="2">
    <location>
        <begin position="163"/>
        <end position="183"/>
    </location>
</feature>
<keyword evidence="2" id="KW-0812">Transmembrane</keyword>
<comment type="caution">
    <text evidence="3">The sequence shown here is derived from an EMBL/GenBank/DDBJ whole genome shotgun (WGS) entry which is preliminary data.</text>
</comment>